<keyword evidence="1" id="KW-0812">Transmembrane</keyword>
<protein>
    <recommendedName>
        <fullName evidence="4">Inner-membrane translocator</fullName>
    </recommendedName>
</protein>
<name>A0A0A5GDY4_9BACI</name>
<dbReference type="AlphaFoldDB" id="A0A0A5GDY4"/>
<keyword evidence="3" id="KW-1185">Reference proteome</keyword>
<dbReference type="RefSeq" id="WP_026800755.1">
    <property type="nucleotide sequence ID" value="NZ_AULI01000010.1"/>
</dbReference>
<sequence length="99" mass="10930">MVLVVLLALLVTIDGLAVHFYKRNKVELWVYGILMMVLAPIVAFLMGYLFLELSRATNPESTHEGAGYAGAFIFLCLLANAIVLCLTGILLRVFGKKRT</sequence>
<keyword evidence="1" id="KW-0472">Membrane</keyword>
<evidence type="ECO:0000313" key="3">
    <source>
        <dbReference type="Proteomes" id="UP000030528"/>
    </source>
</evidence>
<accession>A0A0A5GDY4</accession>
<keyword evidence="1" id="KW-1133">Transmembrane helix</keyword>
<dbReference type="EMBL" id="AVPE01000010">
    <property type="protein sequence ID" value="KGX91416.1"/>
    <property type="molecule type" value="Genomic_DNA"/>
</dbReference>
<reference evidence="2 3" key="1">
    <citation type="submission" date="2013-08" db="EMBL/GenBank/DDBJ databases">
        <authorList>
            <person name="Huang J."/>
            <person name="Wang G."/>
        </authorList>
    </citation>
    <scope>NUCLEOTIDE SEQUENCE [LARGE SCALE GENOMIC DNA]</scope>
    <source>
        <strain evidence="2 3">JSM 076056</strain>
    </source>
</reference>
<gene>
    <name evidence="2" type="ORF">N781_04825</name>
</gene>
<dbReference type="OrthoDB" id="2972300at2"/>
<dbReference type="Proteomes" id="UP000030528">
    <property type="component" value="Unassembled WGS sequence"/>
</dbReference>
<evidence type="ECO:0008006" key="4">
    <source>
        <dbReference type="Google" id="ProtNLM"/>
    </source>
</evidence>
<feature type="transmembrane region" description="Helical" evidence="1">
    <location>
        <begin position="72"/>
        <end position="94"/>
    </location>
</feature>
<dbReference type="eggNOG" id="ENOG5034BY7">
    <property type="taxonomic scope" value="Bacteria"/>
</dbReference>
<evidence type="ECO:0000313" key="2">
    <source>
        <dbReference type="EMBL" id="KGX91416.1"/>
    </source>
</evidence>
<proteinExistence type="predicted"/>
<feature type="transmembrane region" description="Helical" evidence="1">
    <location>
        <begin position="28"/>
        <end position="51"/>
    </location>
</feature>
<comment type="caution">
    <text evidence="2">The sequence shown here is derived from an EMBL/GenBank/DDBJ whole genome shotgun (WGS) entry which is preliminary data.</text>
</comment>
<organism evidence="2 3">
    <name type="scientific">Pontibacillus halophilus JSM 076056 = DSM 19796</name>
    <dbReference type="NCBI Taxonomy" id="1385510"/>
    <lineage>
        <taxon>Bacteria</taxon>
        <taxon>Bacillati</taxon>
        <taxon>Bacillota</taxon>
        <taxon>Bacilli</taxon>
        <taxon>Bacillales</taxon>
        <taxon>Bacillaceae</taxon>
        <taxon>Pontibacillus</taxon>
    </lineage>
</organism>
<evidence type="ECO:0000256" key="1">
    <source>
        <dbReference type="SAM" id="Phobius"/>
    </source>
</evidence>